<gene>
    <name evidence="10" type="ORF">HNR02_003985</name>
</gene>
<keyword evidence="3 7" id="KW-1003">Cell membrane</keyword>
<evidence type="ECO:0000256" key="6">
    <source>
        <dbReference type="ARBA" id="ARBA00023136"/>
    </source>
</evidence>
<keyword evidence="8" id="KW-0732">Signal</keyword>
<dbReference type="AlphaFoldDB" id="A0A853B784"/>
<feature type="signal peptide" evidence="8">
    <location>
        <begin position="1"/>
        <end position="20"/>
    </location>
</feature>
<evidence type="ECO:0000256" key="8">
    <source>
        <dbReference type="SAM" id="SignalP"/>
    </source>
</evidence>
<dbReference type="Pfam" id="PF09335">
    <property type="entry name" value="VTT_dom"/>
    <property type="match status" value="1"/>
</dbReference>
<dbReference type="EMBL" id="JACCFK010000001">
    <property type="protein sequence ID" value="NYI90662.1"/>
    <property type="molecule type" value="Genomic_DNA"/>
</dbReference>
<evidence type="ECO:0000256" key="1">
    <source>
        <dbReference type="ARBA" id="ARBA00004651"/>
    </source>
</evidence>
<dbReference type="Proteomes" id="UP000549616">
    <property type="component" value="Unassembled WGS sequence"/>
</dbReference>
<evidence type="ECO:0000256" key="4">
    <source>
        <dbReference type="ARBA" id="ARBA00022692"/>
    </source>
</evidence>
<evidence type="ECO:0000313" key="11">
    <source>
        <dbReference type="Proteomes" id="UP000549616"/>
    </source>
</evidence>
<keyword evidence="4 7" id="KW-0812">Transmembrane</keyword>
<proteinExistence type="inferred from homology"/>
<sequence>MTRRVKLVLALVLLAGAVVAAFTLPVPSPAELRDWAGAAGPVTAFLFLAAYSVLTVAPIPRTVFNLAAGLLLGDALGIVVAITATAISGALGFGLARWAGRDLVARHLERTVVRAVDERLAGGGVLAVASLRLIPLVPFAPLGYCCGILSVRFGPYLAGTVLGSLPGTIAVVVLGDALTGGTPPALLVCYGAFALAGAVGLARIARGTAYAGRTKQPATLDPVREEIVRAEPSQHMRRVSEE</sequence>
<feature type="transmembrane region" description="Helical" evidence="7">
    <location>
        <begin position="120"/>
        <end position="144"/>
    </location>
</feature>
<feature type="transmembrane region" description="Helical" evidence="7">
    <location>
        <begin position="156"/>
        <end position="178"/>
    </location>
</feature>
<name>A0A853B784_9PSEU</name>
<evidence type="ECO:0000256" key="2">
    <source>
        <dbReference type="ARBA" id="ARBA00008640"/>
    </source>
</evidence>
<feature type="chain" id="PRO_5039390227" description="TVP38/TMEM64 family membrane protein" evidence="8">
    <location>
        <begin position="21"/>
        <end position="242"/>
    </location>
</feature>
<evidence type="ECO:0000313" key="10">
    <source>
        <dbReference type="EMBL" id="NYI90662.1"/>
    </source>
</evidence>
<evidence type="ECO:0000259" key="9">
    <source>
        <dbReference type="Pfam" id="PF09335"/>
    </source>
</evidence>
<dbReference type="GO" id="GO:0005886">
    <property type="term" value="C:plasma membrane"/>
    <property type="evidence" value="ECO:0007669"/>
    <property type="project" value="UniProtKB-SubCell"/>
</dbReference>
<feature type="transmembrane region" description="Helical" evidence="7">
    <location>
        <begin position="184"/>
        <end position="205"/>
    </location>
</feature>
<organism evidence="10 11">
    <name type="scientific">Amycolatopsis endophytica</name>
    <dbReference type="NCBI Taxonomy" id="860233"/>
    <lineage>
        <taxon>Bacteria</taxon>
        <taxon>Bacillati</taxon>
        <taxon>Actinomycetota</taxon>
        <taxon>Actinomycetes</taxon>
        <taxon>Pseudonocardiales</taxon>
        <taxon>Pseudonocardiaceae</taxon>
        <taxon>Amycolatopsis</taxon>
    </lineage>
</organism>
<keyword evidence="6 7" id="KW-0472">Membrane</keyword>
<feature type="transmembrane region" description="Helical" evidence="7">
    <location>
        <begin position="39"/>
        <end position="59"/>
    </location>
</feature>
<dbReference type="InterPro" id="IPR032816">
    <property type="entry name" value="VTT_dom"/>
</dbReference>
<comment type="caution">
    <text evidence="10">The sequence shown here is derived from an EMBL/GenBank/DDBJ whole genome shotgun (WGS) entry which is preliminary data.</text>
</comment>
<dbReference type="RefSeq" id="WP_312861055.1">
    <property type="nucleotide sequence ID" value="NZ_JACCFK010000001.1"/>
</dbReference>
<dbReference type="PANTHER" id="PTHR12677">
    <property type="entry name" value="GOLGI APPARATUS MEMBRANE PROTEIN TVP38-RELATED"/>
    <property type="match status" value="1"/>
</dbReference>
<keyword evidence="11" id="KW-1185">Reference proteome</keyword>
<accession>A0A853B784</accession>
<comment type="similarity">
    <text evidence="2 7">Belongs to the TVP38/TMEM64 family.</text>
</comment>
<evidence type="ECO:0000256" key="5">
    <source>
        <dbReference type="ARBA" id="ARBA00022989"/>
    </source>
</evidence>
<evidence type="ECO:0000256" key="3">
    <source>
        <dbReference type="ARBA" id="ARBA00022475"/>
    </source>
</evidence>
<reference evidence="10 11" key="1">
    <citation type="submission" date="2020-07" db="EMBL/GenBank/DDBJ databases">
        <title>Sequencing the genomes of 1000 actinobacteria strains.</title>
        <authorList>
            <person name="Klenk H.-P."/>
        </authorList>
    </citation>
    <scope>NUCLEOTIDE SEQUENCE [LARGE SCALE GENOMIC DNA]</scope>
    <source>
        <strain evidence="10 11">DSM 104006</strain>
    </source>
</reference>
<protein>
    <recommendedName>
        <fullName evidence="7">TVP38/TMEM64 family membrane protein</fullName>
    </recommendedName>
</protein>
<evidence type="ECO:0000256" key="7">
    <source>
        <dbReference type="RuleBase" id="RU366058"/>
    </source>
</evidence>
<dbReference type="PANTHER" id="PTHR12677:SF59">
    <property type="entry name" value="GOLGI APPARATUS MEMBRANE PROTEIN TVP38-RELATED"/>
    <property type="match status" value="1"/>
</dbReference>
<dbReference type="InterPro" id="IPR015414">
    <property type="entry name" value="TMEM64"/>
</dbReference>
<comment type="subcellular location">
    <subcellularLocation>
        <location evidence="1 7">Cell membrane</location>
        <topology evidence="1 7">Multi-pass membrane protein</topology>
    </subcellularLocation>
</comment>
<feature type="transmembrane region" description="Helical" evidence="7">
    <location>
        <begin position="71"/>
        <end position="100"/>
    </location>
</feature>
<keyword evidence="5 7" id="KW-1133">Transmembrane helix</keyword>
<feature type="domain" description="VTT" evidence="9">
    <location>
        <begin position="59"/>
        <end position="176"/>
    </location>
</feature>